<dbReference type="GO" id="GO:0000162">
    <property type="term" value="P:L-tryptophan biosynthetic process"/>
    <property type="evidence" value="ECO:0007669"/>
    <property type="project" value="UniProtKB-UniRule"/>
</dbReference>
<dbReference type="InterPro" id="IPR045186">
    <property type="entry name" value="Indole-3-glycerol_P_synth"/>
</dbReference>
<dbReference type="HAMAP" id="MF_00134_B">
    <property type="entry name" value="IGPS_B"/>
    <property type="match status" value="1"/>
</dbReference>
<evidence type="ECO:0000256" key="3">
    <source>
        <dbReference type="ARBA" id="ARBA00022605"/>
    </source>
</evidence>
<dbReference type="InterPro" id="IPR013798">
    <property type="entry name" value="Indole-3-glycerol_P_synth_dom"/>
</dbReference>
<keyword evidence="7 8" id="KW-0456">Lyase</keyword>
<dbReference type="NCBIfam" id="NF001373">
    <property type="entry name" value="PRK00278.1-6"/>
    <property type="match status" value="1"/>
</dbReference>
<dbReference type="EC" id="4.1.1.48" evidence="8"/>
<dbReference type="AlphaFoldDB" id="W4LR23"/>
<reference evidence="10 11" key="1">
    <citation type="journal article" date="2014" name="Nature">
        <title>An environmental bacterial taxon with a large and distinct metabolic repertoire.</title>
        <authorList>
            <person name="Wilson M.C."/>
            <person name="Mori T."/>
            <person name="Ruckert C."/>
            <person name="Uria A.R."/>
            <person name="Helf M.J."/>
            <person name="Takada K."/>
            <person name="Gernert C."/>
            <person name="Steffens U.A."/>
            <person name="Heycke N."/>
            <person name="Schmitt S."/>
            <person name="Rinke C."/>
            <person name="Helfrich E.J."/>
            <person name="Brachmann A.O."/>
            <person name="Gurgui C."/>
            <person name="Wakimoto T."/>
            <person name="Kracht M."/>
            <person name="Crusemann M."/>
            <person name="Hentschel U."/>
            <person name="Abe I."/>
            <person name="Matsunaga S."/>
            <person name="Kalinowski J."/>
            <person name="Takeyama H."/>
            <person name="Piel J."/>
        </authorList>
    </citation>
    <scope>NUCLEOTIDE SEQUENCE [LARGE SCALE GENOMIC DNA]</scope>
    <source>
        <strain evidence="11">TSY1</strain>
    </source>
</reference>
<dbReference type="FunFam" id="3.20.20.70:FF:000024">
    <property type="entry name" value="Indole-3-glycerol phosphate synthase"/>
    <property type="match status" value="1"/>
</dbReference>
<dbReference type="GO" id="GO:0004640">
    <property type="term" value="F:phosphoribosylanthranilate isomerase activity"/>
    <property type="evidence" value="ECO:0007669"/>
    <property type="project" value="TreeGrafter"/>
</dbReference>
<keyword evidence="3 8" id="KW-0028">Amino-acid biosynthesis</keyword>
<dbReference type="InterPro" id="IPR001468">
    <property type="entry name" value="Indole-3-GlycerolPSynthase_CS"/>
</dbReference>
<dbReference type="Pfam" id="PF00218">
    <property type="entry name" value="IGPS"/>
    <property type="match status" value="1"/>
</dbReference>
<evidence type="ECO:0000313" key="10">
    <source>
        <dbReference type="EMBL" id="ETW99836.1"/>
    </source>
</evidence>
<keyword evidence="5 8" id="KW-0822">Tryptophan biosynthesis</keyword>
<evidence type="ECO:0000313" key="11">
    <source>
        <dbReference type="Proteomes" id="UP000019141"/>
    </source>
</evidence>
<dbReference type="GO" id="GO:0004425">
    <property type="term" value="F:indole-3-glycerol-phosphate synthase activity"/>
    <property type="evidence" value="ECO:0007669"/>
    <property type="project" value="UniProtKB-UniRule"/>
</dbReference>
<dbReference type="InterPro" id="IPR013785">
    <property type="entry name" value="Aldolase_TIM"/>
</dbReference>
<sequence>MGQTRTVAGVDTKMIADILARILEWKRQEVVVSRRQVPLGDLQVRVRDLPPARSFWQALQPASQGGTRIIAEIKKASPSAGLIREDFDPVAIAKTYAQHGAAAISVLTDNKFFQGELAFLEQVRQHVEVPLLRKDFVVDPYQLYEARVHGADAALLIAAALDVPVLTDLTALSFELGLEPLVEVHTAAELEKALECSCRLIGINNRDLHTFHTDVATTLNLLPQVPEGYLVVSESGLRDRETIAKLEAHGAGAFLIGESLMREPDFGPKLDDLRGDAHQ</sequence>
<evidence type="ECO:0000259" key="9">
    <source>
        <dbReference type="Pfam" id="PF00218"/>
    </source>
</evidence>
<evidence type="ECO:0000256" key="4">
    <source>
        <dbReference type="ARBA" id="ARBA00022793"/>
    </source>
</evidence>
<dbReference type="HOGENOM" id="CLU_034247_2_0_7"/>
<comment type="caution">
    <text evidence="10">The sequence shown here is derived from an EMBL/GenBank/DDBJ whole genome shotgun (WGS) entry which is preliminary data.</text>
</comment>
<dbReference type="Gene3D" id="3.20.20.70">
    <property type="entry name" value="Aldolase class I"/>
    <property type="match status" value="1"/>
</dbReference>
<evidence type="ECO:0000256" key="8">
    <source>
        <dbReference type="HAMAP-Rule" id="MF_00134"/>
    </source>
</evidence>
<dbReference type="SUPFAM" id="SSF51366">
    <property type="entry name" value="Ribulose-phoshate binding barrel"/>
    <property type="match status" value="1"/>
</dbReference>
<dbReference type="EMBL" id="AZHW01000398">
    <property type="protein sequence ID" value="ETW99836.1"/>
    <property type="molecule type" value="Genomic_DNA"/>
</dbReference>
<keyword evidence="6 8" id="KW-0057">Aromatic amino acid biosynthesis</keyword>
<dbReference type="PANTHER" id="PTHR22854">
    <property type="entry name" value="TRYPTOPHAN BIOSYNTHESIS PROTEIN"/>
    <property type="match status" value="1"/>
</dbReference>
<gene>
    <name evidence="8 10" type="primary">trpC</name>
    <name evidence="10" type="ORF">ETSY1_13485</name>
</gene>
<dbReference type="CDD" id="cd00331">
    <property type="entry name" value="IGPS"/>
    <property type="match status" value="1"/>
</dbReference>
<keyword evidence="4 8" id="KW-0210">Decarboxylase</keyword>
<comment type="pathway">
    <text evidence="2 8">Amino-acid biosynthesis; L-tryptophan biosynthesis; L-tryptophan from chorismate: step 4/5.</text>
</comment>
<dbReference type="PATRIC" id="fig|1429438.4.peg.2695"/>
<comment type="catalytic activity">
    <reaction evidence="1 8">
        <text>1-(2-carboxyphenylamino)-1-deoxy-D-ribulose 5-phosphate + H(+) = (1S,2R)-1-C-(indol-3-yl)glycerol 3-phosphate + CO2 + H2O</text>
        <dbReference type="Rhea" id="RHEA:23476"/>
        <dbReference type="ChEBI" id="CHEBI:15377"/>
        <dbReference type="ChEBI" id="CHEBI:15378"/>
        <dbReference type="ChEBI" id="CHEBI:16526"/>
        <dbReference type="ChEBI" id="CHEBI:58613"/>
        <dbReference type="ChEBI" id="CHEBI:58866"/>
        <dbReference type="EC" id="4.1.1.48"/>
    </reaction>
</comment>
<comment type="similarity">
    <text evidence="8">Belongs to the TrpC family.</text>
</comment>
<evidence type="ECO:0000256" key="7">
    <source>
        <dbReference type="ARBA" id="ARBA00023239"/>
    </source>
</evidence>
<name>W4LR23_ENTF1</name>
<dbReference type="PROSITE" id="PS00614">
    <property type="entry name" value="IGPS"/>
    <property type="match status" value="1"/>
</dbReference>
<protein>
    <recommendedName>
        <fullName evidence="8">Indole-3-glycerol phosphate synthase</fullName>
        <shortName evidence="8">IGPS</shortName>
        <ecNumber evidence="8">4.1.1.48</ecNumber>
    </recommendedName>
</protein>
<dbReference type="InterPro" id="IPR011060">
    <property type="entry name" value="RibuloseP-bd_barrel"/>
</dbReference>
<accession>W4LR23</accession>
<evidence type="ECO:0000256" key="5">
    <source>
        <dbReference type="ARBA" id="ARBA00022822"/>
    </source>
</evidence>
<dbReference type="UniPathway" id="UPA00035">
    <property type="reaction ID" value="UER00043"/>
</dbReference>
<keyword evidence="11" id="KW-1185">Reference proteome</keyword>
<dbReference type="NCBIfam" id="NF001377">
    <property type="entry name" value="PRK00278.2-4"/>
    <property type="match status" value="1"/>
</dbReference>
<organism evidence="10 11">
    <name type="scientific">Entotheonella factor</name>
    <dbReference type="NCBI Taxonomy" id="1429438"/>
    <lineage>
        <taxon>Bacteria</taxon>
        <taxon>Pseudomonadati</taxon>
        <taxon>Nitrospinota/Tectimicrobiota group</taxon>
        <taxon>Candidatus Tectimicrobiota</taxon>
        <taxon>Candidatus Entotheonellia</taxon>
        <taxon>Candidatus Entotheonellales</taxon>
        <taxon>Candidatus Entotheonellaceae</taxon>
        <taxon>Candidatus Entotheonella</taxon>
    </lineage>
</organism>
<evidence type="ECO:0000256" key="1">
    <source>
        <dbReference type="ARBA" id="ARBA00001633"/>
    </source>
</evidence>
<dbReference type="Proteomes" id="UP000019141">
    <property type="component" value="Unassembled WGS sequence"/>
</dbReference>
<evidence type="ECO:0000256" key="6">
    <source>
        <dbReference type="ARBA" id="ARBA00023141"/>
    </source>
</evidence>
<proteinExistence type="inferred from homology"/>
<evidence type="ECO:0000256" key="2">
    <source>
        <dbReference type="ARBA" id="ARBA00004696"/>
    </source>
</evidence>
<feature type="domain" description="Indole-3-glycerol phosphate synthase" evidence="9">
    <location>
        <begin position="19"/>
        <end position="269"/>
    </location>
</feature>
<dbReference type="PANTHER" id="PTHR22854:SF2">
    <property type="entry name" value="INDOLE-3-GLYCEROL-PHOSPHATE SYNTHASE"/>
    <property type="match status" value="1"/>
</dbReference>